<evidence type="ECO:0000313" key="1">
    <source>
        <dbReference type="EMBL" id="CAH2394519.1"/>
    </source>
</evidence>
<protein>
    <submittedName>
        <fullName evidence="1">Uncharacterized protein</fullName>
    </submittedName>
</protein>
<comment type="caution">
    <text evidence="1">The sequence shown here is derived from an EMBL/GenBank/DDBJ whole genome shotgun (WGS) entry which is preliminary data.</text>
</comment>
<dbReference type="Proteomes" id="UP001152604">
    <property type="component" value="Unassembled WGS sequence"/>
</dbReference>
<reference evidence="1" key="1">
    <citation type="submission" date="2022-03" db="EMBL/GenBank/DDBJ databases">
        <authorList>
            <person name="Brunel B."/>
        </authorList>
    </citation>
    <scope>NUCLEOTIDE SEQUENCE</scope>
    <source>
        <strain evidence="1">STM4922sample</strain>
    </source>
</reference>
<organism evidence="1 2">
    <name type="scientific">Mesorhizobium ventifaucium</name>
    <dbReference type="NCBI Taxonomy" id="666020"/>
    <lineage>
        <taxon>Bacteria</taxon>
        <taxon>Pseudomonadati</taxon>
        <taxon>Pseudomonadota</taxon>
        <taxon>Alphaproteobacteria</taxon>
        <taxon>Hyphomicrobiales</taxon>
        <taxon>Phyllobacteriaceae</taxon>
        <taxon>Mesorhizobium</taxon>
    </lineage>
</organism>
<keyword evidence="2" id="KW-1185">Reference proteome</keyword>
<dbReference type="RefSeq" id="WP_254022925.1">
    <property type="nucleotide sequence ID" value="NZ_CAKXZS010000002.1"/>
</dbReference>
<name>A0ABN8JCR1_9HYPH</name>
<proteinExistence type="predicted"/>
<accession>A0ABN8JCR1</accession>
<sequence>MKKGRKFLGGKTGRNEYDGRKRFQAGWEHDGWDFKDVVKAKFPKTGDESRAVKRERIRKALRYWARGQLRTWTADWEVYTPMVTEIDEMVKAKRPLAEIQRMVLNRVTARSFAVGTSEYQKHDGRHPGMGDSIEEIEDRFVPVNIPDDRKSVQKSEKELFGEVQEIIRDAQRGR</sequence>
<evidence type="ECO:0000313" key="2">
    <source>
        <dbReference type="Proteomes" id="UP001152604"/>
    </source>
</evidence>
<gene>
    <name evidence="1" type="ORF">MES4922_100108</name>
</gene>
<dbReference type="EMBL" id="CAKXZS010000002">
    <property type="protein sequence ID" value="CAH2394519.1"/>
    <property type="molecule type" value="Genomic_DNA"/>
</dbReference>